<protein>
    <submittedName>
        <fullName evidence="2">DNA repair ATPase</fullName>
    </submittedName>
</protein>
<evidence type="ECO:0000313" key="3">
    <source>
        <dbReference type="Proteomes" id="UP000427906"/>
    </source>
</evidence>
<dbReference type="EMBL" id="AP021874">
    <property type="protein sequence ID" value="BBO67542.1"/>
    <property type="molecule type" value="Genomic_DNA"/>
</dbReference>
<dbReference type="Pfam" id="PF11172">
    <property type="entry name" value="DUF2959"/>
    <property type="match status" value="1"/>
</dbReference>
<accession>A0A5K7YDH8</accession>
<evidence type="ECO:0000313" key="2">
    <source>
        <dbReference type="EMBL" id="BBO67542.1"/>
    </source>
</evidence>
<organism evidence="2 3">
    <name type="scientific">Desulfosarcina alkanivorans</name>
    <dbReference type="NCBI Taxonomy" id="571177"/>
    <lineage>
        <taxon>Bacteria</taxon>
        <taxon>Pseudomonadati</taxon>
        <taxon>Thermodesulfobacteriota</taxon>
        <taxon>Desulfobacteria</taxon>
        <taxon>Desulfobacterales</taxon>
        <taxon>Desulfosarcinaceae</taxon>
        <taxon>Desulfosarcina</taxon>
    </lineage>
</organism>
<sequence>MTDSGNVFNYRVFSSMPLWAPFMIPAIVFLLILSGCQSTYYAVWEKMGKEKRHLLRDNVEQVREDQAEASEQFASVVERIKALYGFDGDELEDVYAKLSGDYQGCEERADAVRDRIDKVERIADDLFSEWASEIDTIENVKLQSKSRASLQDTRNRFARLQRSMARAEASMDPVLNNLRDYVLYLKHNLNAQAVSSLRKEVADIETEVSSLIADMNRSIKEADAFVKSM</sequence>
<name>A0A5K7YDH8_9BACT</name>
<proteinExistence type="predicted"/>
<dbReference type="Proteomes" id="UP000427906">
    <property type="component" value="Chromosome"/>
</dbReference>
<dbReference type="AlphaFoldDB" id="A0A5K7YDH8"/>
<keyword evidence="1" id="KW-0472">Membrane</keyword>
<gene>
    <name evidence="2" type="ORF">DSCA_14720</name>
</gene>
<keyword evidence="1" id="KW-1133">Transmembrane helix</keyword>
<keyword evidence="3" id="KW-1185">Reference proteome</keyword>
<evidence type="ECO:0000256" key="1">
    <source>
        <dbReference type="SAM" id="Phobius"/>
    </source>
</evidence>
<dbReference type="KEGG" id="dalk:DSCA_14720"/>
<dbReference type="InterPro" id="IPR021342">
    <property type="entry name" value="DUF2959"/>
</dbReference>
<keyword evidence="1" id="KW-0812">Transmembrane</keyword>
<reference evidence="2 3" key="1">
    <citation type="submission" date="2019-11" db="EMBL/GenBank/DDBJ databases">
        <title>Comparative genomics of hydrocarbon-degrading Desulfosarcina strains.</title>
        <authorList>
            <person name="Watanabe M."/>
            <person name="Kojima H."/>
            <person name="Fukui M."/>
        </authorList>
    </citation>
    <scope>NUCLEOTIDE SEQUENCE [LARGE SCALE GENOMIC DNA]</scope>
    <source>
        <strain evidence="2 3">PL12</strain>
    </source>
</reference>
<feature type="transmembrane region" description="Helical" evidence="1">
    <location>
        <begin position="20"/>
        <end position="43"/>
    </location>
</feature>